<dbReference type="Proteomes" id="UP000229641">
    <property type="component" value="Unassembled WGS sequence"/>
</dbReference>
<dbReference type="Pfam" id="PF04961">
    <property type="entry name" value="FTCD_C"/>
    <property type="match status" value="1"/>
</dbReference>
<evidence type="ECO:0000313" key="3">
    <source>
        <dbReference type="EMBL" id="PIQ88872.1"/>
    </source>
</evidence>
<evidence type="ECO:0000256" key="1">
    <source>
        <dbReference type="SAM" id="Phobius"/>
    </source>
</evidence>
<comment type="caution">
    <text evidence="3">The sequence shown here is derived from an EMBL/GenBank/DDBJ whole genome shotgun (WGS) entry which is preliminary data.</text>
</comment>
<name>A0A2H0LWY2_9BACT</name>
<dbReference type="SUPFAM" id="SSF101262">
    <property type="entry name" value="Methenyltetrahydrofolate cyclohydrolase-like"/>
    <property type="match status" value="1"/>
</dbReference>
<dbReference type="GO" id="GO:0003824">
    <property type="term" value="F:catalytic activity"/>
    <property type="evidence" value="ECO:0007669"/>
    <property type="project" value="InterPro"/>
</dbReference>
<keyword evidence="1" id="KW-1133">Transmembrane helix</keyword>
<proteinExistence type="predicted"/>
<evidence type="ECO:0000313" key="4">
    <source>
        <dbReference type="Proteomes" id="UP000229641"/>
    </source>
</evidence>
<sequence>MLYKNTSIKKYLDDLAAKKPAPGGGSAAALSCALGCALLSMSANFSIGKEKYKKYEKELKGILAKSENYRKRFLELADLDVRAYSAYAKAKDKKVKVKAKKYSQQVVKEISSLSYKAVQLCPALAEKGNAYLINDVLAGAELLNAGFNSALVNIE</sequence>
<dbReference type="InterPro" id="IPR007044">
    <property type="entry name" value="Cyclodeamin/CycHdrlase"/>
</dbReference>
<evidence type="ECO:0000259" key="2">
    <source>
        <dbReference type="Pfam" id="PF04961"/>
    </source>
</evidence>
<dbReference type="PROSITE" id="PS51257">
    <property type="entry name" value="PROKAR_LIPOPROTEIN"/>
    <property type="match status" value="1"/>
</dbReference>
<organism evidence="3 4">
    <name type="scientific">Candidatus Ghiorseimicrobium undicola</name>
    <dbReference type="NCBI Taxonomy" id="1974746"/>
    <lineage>
        <taxon>Bacteria</taxon>
        <taxon>Pseudomonadati</taxon>
        <taxon>Candidatus Omnitrophota</taxon>
        <taxon>Candidatus Ghiorseimicrobium</taxon>
    </lineage>
</organism>
<keyword evidence="1" id="KW-0472">Membrane</keyword>
<accession>A0A2H0LWY2</accession>
<dbReference type="AlphaFoldDB" id="A0A2H0LWY2"/>
<dbReference type="Gene3D" id="1.20.120.680">
    <property type="entry name" value="Formiminotetrahydrofolate cyclodeaminase monomer, up-and-down helical bundle"/>
    <property type="match status" value="1"/>
</dbReference>
<dbReference type="InterPro" id="IPR036178">
    <property type="entry name" value="Formintransfe-cycloase-like_sf"/>
</dbReference>
<keyword evidence="1" id="KW-0812">Transmembrane</keyword>
<protein>
    <recommendedName>
        <fullName evidence="2">Cyclodeaminase/cyclohydrolase domain-containing protein</fullName>
    </recommendedName>
</protein>
<feature type="transmembrane region" description="Helical" evidence="1">
    <location>
        <begin position="27"/>
        <end position="47"/>
    </location>
</feature>
<dbReference type="EMBL" id="PCWA01000084">
    <property type="protein sequence ID" value="PIQ88872.1"/>
    <property type="molecule type" value="Genomic_DNA"/>
</dbReference>
<reference evidence="3 4" key="1">
    <citation type="submission" date="2017-09" db="EMBL/GenBank/DDBJ databases">
        <title>Depth-based differentiation of microbial function through sediment-hosted aquifers and enrichment of novel symbionts in the deep terrestrial subsurface.</title>
        <authorList>
            <person name="Probst A.J."/>
            <person name="Ladd B."/>
            <person name="Jarett J.K."/>
            <person name="Geller-Mcgrath D.E."/>
            <person name="Sieber C.M."/>
            <person name="Emerson J.B."/>
            <person name="Anantharaman K."/>
            <person name="Thomas B.C."/>
            <person name="Malmstrom R."/>
            <person name="Stieglmeier M."/>
            <person name="Klingl A."/>
            <person name="Woyke T."/>
            <person name="Ryan C.M."/>
            <person name="Banfield J.F."/>
        </authorList>
    </citation>
    <scope>NUCLEOTIDE SEQUENCE [LARGE SCALE GENOMIC DNA]</scope>
    <source>
        <strain evidence="3">CG11_big_fil_rev_8_21_14_0_20_42_13</strain>
    </source>
</reference>
<gene>
    <name evidence="3" type="ORF">COV72_06235</name>
</gene>
<feature type="domain" description="Cyclodeaminase/cyclohydrolase" evidence="2">
    <location>
        <begin position="7"/>
        <end position="155"/>
    </location>
</feature>